<reference evidence="4 5" key="1">
    <citation type="submission" date="2018-10" db="EMBL/GenBank/DDBJ databases">
        <title>Genomic Encyclopedia of Archaeal and Bacterial Type Strains, Phase II (KMG-II): from individual species to whole genera.</title>
        <authorList>
            <person name="Goeker M."/>
        </authorList>
    </citation>
    <scope>NUCLEOTIDE SEQUENCE [LARGE SCALE GENOMIC DNA]</scope>
    <source>
        <strain evidence="5">ATCC 35512 / DSM 2944 / CIP 106514 / LMD 82.5 / NBRC 102493 / NCCB 82005 / GB17</strain>
        <strain evidence="4">DSM 2944</strain>
    </source>
</reference>
<feature type="region of interest" description="Disordered" evidence="1">
    <location>
        <begin position="271"/>
        <end position="292"/>
    </location>
</feature>
<organism evidence="3 6">
    <name type="scientific">Paracoccus pantotrophus</name>
    <name type="common">Thiosphaera pantotropha</name>
    <dbReference type="NCBI Taxonomy" id="82367"/>
    <lineage>
        <taxon>Bacteria</taxon>
        <taxon>Pseudomonadati</taxon>
        <taxon>Pseudomonadota</taxon>
        <taxon>Alphaproteobacteria</taxon>
        <taxon>Rhodobacterales</taxon>
        <taxon>Paracoccaceae</taxon>
        <taxon>Paracoccus</taxon>
    </lineage>
</organism>
<name>A0AAE6NYG3_PARPN</name>
<keyword evidence="5" id="KW-1185">Reference proteome</keyword>
<gene>
    <name evidence="4" type="ORF">BDE18_0516</name>
    <name evidence="3" type="ORF">ESD82_19435</name>
</gene>
<sequence>MFLAPLAVPDSAGLDLRNDMRFLALERALDGASRAARAEQLAKGNTGDVALDWAHLLDEAEALAQTGRDLRLLVVVARIMTNMRGPEGLAEGLDLLAETLETWWDHLHPALREGQLVREAALRRINALYQIENADAGILGDLEFNTVLAPRGLPVVSGGDLAAGAVSASMLAAEGPTGLSAAEQAEREARHDARAMRVLTACRALRDTEPETVARLEAGLAAALAALDRLEAALAARIGDDPPTRFPALRRVLERMAATLASPPAQFTRTAAPATAQAADAPAAAPGPMPGPMPAAAAAAPASAGLPSRLASRAQVEACLDLIIDFYDRNEPASPLPHLARRMKKMVPMNFLQLMEELAPGGMKEFRNVAGVTEDKGR</sequence>
<evidence type="ECO:0000313" key="3">
    <source>
        <dbReference type="EMBL" id="QFG38213.1"/>
    </source>
</evidence>
<evidence type="ECO:0000313" key="4">
    <source>
        <dbReference type="EMBL" id="RKS51276.1"/>
    </source>
</evidence>
<accession>A0AAE6NYG3</accession>
<dbReference type="Proteomes" id="UP000273626">
    <property type="component" value="Unassembled WGS sequence"/>
</dbReference>
<proteinExistence type="predicted"/>
<dbReference type="EMBL" id="RBLI01000001">
    <property type="protein sequence ID" value="RKS51276.1"/>
    <property type="molecule type" value="Genomic_DNA"/>
</dbReference>
<dbReference type="GeneID" id="51372770"/>
<dbReference type="RefSeq" id="WP_147427579.1">
    <property type="nucleotide sequence ID" value="NZ_CP044426.1"/>
</dbReference>
<dbReference type="PANTHER" id="PTHR37951">
    <property type="entry name" value="CYTOPLASMIC PROTEIN-RELATED"/>
    <property type="match status" value="1"/>
</dbReference>
<protein>
    <submittedName>
        <fullName evidence="4">Type VI secretion system protein ImpA</fullName>
    </submittedName>
</protein>
<dbReference type="Pfam" id="PF06812">
    <property type="entry name" value="ImpA_N"/>
    <property type="match status" value="1"/>
</dbReference>
<dbReference type="EMBL" id="CP044426">
    <property type="protein sequence ID" value="QFG38213.1"/>
    <property type="molecule type" value="Genomic_DNA"/>
</dbReference>
<dbReference type="KEGG" id="ppan:ESD82_19435"/>
<dbReference type="InterPro" id="IPR017740">
    <property type="entry name" value="TssA-like"/>
</dbReference>
<reference evidence="3 6" key="2">
    <citation type="submission" date="2019-01" db="EMBL/GenBank/DDBJ databases">
        <title>Complete Genome Sequence and Annotation of the Paracoccus pantotrophus type strain DSM 2944.</title>
        <authorList>
            <person name="Bockwoldt J.A."/>
            <person name="Zimmermann M."/>
            <person name="Tiso T."/>
            <person name="Blank L.M."/>
        </authorList>
    </citation>
    <scope>NUCLEOTIDE SEQUENCE [LARGE SCALE GENOMIC DNA]</scope>
    <source>
        <strain evidence="3 6">DSM 2944</strain>
    </source>
</reference>
<dbReference type="AlphaFoldDB" id="A0AAE6NYG3"/>
<evidence type="ECO:0000256" key="1">
    <source>
        <dbReference type="SAM" id="MobiDB-lite"/>
    </source>
</evidence>
<evidence type="ECO:0000313" key="6">
    <source>
        <dbReference type="Proteomes" id="UP000326453"/>
    </source>
</evidence>
<dbReference type="PANTHER" id="PTHR37951:SF1">
    <property type="entry name" value="TYPE VI SECRETION SYSTEM COMPONENT TSSA1"/>
    <property type="match status" value="1"/>
</dbReference>
<feature type="compositionally biased region" description="Low complexity" evidence="1">
    <location>
        <begin position="271"/>
        <end position="284"/>
    </location>
</feature>
<feature type="domain" description="ImpA N-terminal" evidence="2">
    <location>
        <begin position="3"/>
        <end position="131"/>
    </location>
</feature>
<dbReference type="Proteomes" id="UP000326453">
    <property type="component" value="Chromosome 1"/>
</dbReference>
<evidence type="ECO:0000259" key="2">
    <source>
        <dbReference type="Pfam" id="PF06812"/>
    </source>
</evidence>
<dbReference type="InterPro" id="IPR010657">
    <property type="entry name" value="ImpA_N"/>
</dbReference>
<evidence type="ECO:0000313" key="5">
    <source>
        <dbReference type="Proteomes" id="UP000273626"/>
    </source>
</evidence>